<organism evidence="2 3">
    <name type="scientific">Armillaria gallica</name>
    <name type="common">Bulbous honey fungus</name>
    <name type="synonym">Armillaria bulbosa</name>
    <dbReference type="NCBI Taxonomy" id="47427"/>
    <lineage>
        <taxon>Eukaryota</taxon>
        <taxon>Fungi</taxon>
        <taxon>Dikarya</taxon>
        <taxon>Basidiomycota</taxon>
        <taxon>Agaricomycotina</taxon>
        <taxon>Agaricomycetes</taxon>
        <taxon>Agaricomycetidae</taxon>
        <taxon>Agaricales</taxon>
        <taxon>Marasmiineae</taxon>
        <taxon>Physalacriaceae</taxon>
        <taxon>Armillaria</taxon>
    </lineage>
</organism>
<dbReference type="EMBL" id="KZ293683">
    <property type="protein sequence ID" value="PBK86629.1"/>
    <property type="molecule type" value="Genomic_DNA"/>
</dbReference>
<name>A0A2H3CU80_ARMGA</name>
<dbReference type="AlphaFoldDB" id="A0A2H3CU80"/>
<dbReference type="SUPFAM" id="SSF56112">
    <property type="entry name" value="Protein kinase-like (PK-like)"/>
    <property type="match status" value="1"/>
</dbReference>
<dbReference type="InterPro" id="IPR011009">
    <property type="entry name" value="Kinase-like_dom_sf"/>
</dbReference>
<evidence type="ECO:0000313" key="2">
    <source>
        <dbReference type="EMBL" id="PBK86629.1"/>
    </source>
</evidence>
<dbReference type="OrthoDB" id="4062651at2759"/>
<accession>A0A2H3CU80</accession>
<dbReference type="Proteomes" id="UP000217790">
    <property type="component" value="Unassembled WGS sequence"/>
</dbReference>
<proteinExistence type="predicted"/>
<dbReference type="OMA" id="RRICHIF"/>
<protein>
    <recommendedName>
        <fullName evidence="1">Protein kinase domain-containing protein</fullName>
    </recommendedName>
</protein>
<reference evidence="3" key="1">
    <citation type="journal article" date="2017" name="Nat. Ecol. Evol.">
        <title>Genome expansion and lineage-specific genetic innovations in the forest pathogenic fungi Armillaria.</title>
        <authorList>
            <person name="Sipos G."/>
            <person name="Prasanna A.N."/>
            <person name="Walter M.C."/>
            <person name="O'Connor E."/>
            <person name="Balint B."/>
            <person name="Krizsan K."/>
            <person name="Kiss B."/>
            <person name="Hess J."/>
            <person name="Varga T."/>
            <person name="Slot J."/>
            <person name="Riley R."/>
            <person name="Boka B."/>
            <person name="Rigling D."/>
            <person name="Barry K."/>
            <person name="Lee J."/>
            <person name="Mihaltcheva S."/>
            <person name="LaButti K."/>
            <person name="Lipzen A."/>
            <person name="Waldron R."/>
            <person name="Moloney N.M."/>
            <person name="Sperisen C."/>
            <person name="Kredics L."/>
            <person name="Vagvoelgyi C."/>
            <person name="Patrignani A."/>
            <person name="Fitzpatrick D."/>
            <person name="Nagy I."/>
            <person name="Doyle S."/>
            <person name="Anderson J.B."/>
            <person name="Grigoriev I.V."/>
            <person name="Gueldener U."/>
            <person name="Muensterkoetter M."/>
            <person name="Nagy L.G."/>
        </authorList>
    </citation>
    <scope>NUCLEOTIDE SEQUENCE [LARGE SCALE GENOMIC DNA]</scope>
    <source>
        <strain evidence="3">Ar21-2</strain>
    </source>
</reference>
<feature type="domain" description="Protein kinase" evidence="1">
    <location>
        <begin position="120"/>
        <end position="348"/>
    </location>
</feature>
<gene>
    <name evidence="2" type="ORF">ARMGADRAFT_1035486</name>
</gene>
<sequence>MHRTRKSLAVLDGRYNAAKDQQTIAPPIELFHPVFAQFCAKLADTEMVIPEDIIRDTASLMHSSSVIHISKQPRTQESHTLLSKILKQSFLHPTDLYHPSADIALGGNTAVDETAAVVIAEEMSELGAGGSEPSVQGFFSSIKFWVDATHQKIREGCCCPSFIVGLAGPWLIIAGAVFTSKVIVQRPTDYLWLGNSHANDDDHILRIAHILYSLQGQKVVVKFVQRYGEEAHRLLAELQLAPALLYAGGCGVASQMIVMEYIQGIKKAIKTGLDTLHNEDLVYGDPRRQNIMVTDEENRIRFIDFDWAGKIGEVRYPFHLASCICEISGALEYDLILKEHDMKMLDAL</sequence>
<dbReference type="GO" id="GO:0004672">
    <property type="term" value="F:protein kinase activity"/>
    <property type="evidence" value="ECO:0007669"/>
    <property type="project" value="InterPro"/>
</dbReference>
<dbReference type="STRING" id="47427.A0A2H3CU80"/>
<dbReference type="PROSITE" id="PS50011">
    <property type="entry name" value="PROTEIN_KINASE_DOM"/>
    <property type="match status" value="1"/>
</dbReference>
<evidence type="ECO:0000259" key="1">
    <source>
        <dbReference type="PROSITE" id="PS50011"/>
    </source>
</evidence>
<dbReference type="InParanoid" id="A0A2H3CU80"/>
<evidence type="ECO:0000313" key="3">
    <source>
        <dbReference type="Proteomes" id="UP000217790"/>
    </source>
</evidence>
<dbReference type="GO" id="GO:0005524">
    <property type="term" value="F:ATP binding"/>
    <property type="evidence" value="ECO:0007669"/>
    <property type="project" value="InterPro"/>
</dbReference>
<keyword evidence="3" id="KW-1185">Reference proteome</keyword>
<dbReference type="InterPro" id="IPR000719">
    <property type="entry name" value="Prot_kinase_dom"/>
</dbReference>